<proteinExistence type="predicted"/>
<organism evidence="2 3">
    <name type="scientific">Phascolomyces articulosus</name>
    <dbReference type="NCBI Taxonomy" id="60185"/>
    <lineage>
        <taxon>Eukaryota</taxon>
        <taxon>Fungi</taxon>
        <taxon>Fungi incertae sedis</taxon>
        <taxon>Mucoromycota</taxon>
        <taxon>Mucoromycotina</taxon>
        <taxon>Mucoromycetes</taxon>
        <taxon>Mucorales</taxon>
        <taxon>Lichtheimiaceae</taxon>
        <taxon>Phascolomyces</taxon>
    </lineage>
</organism>
<reference evidence="2" key="2">
    <citation type="submission" date="2023-02" db="EMBL/GenBank/DDBJ databases">
        <authorList>
            <consortium name="DOE Joint Genome Institute"/>
            <person name="Mondo S.J."/>
            <person name="Chang Y."/>
            <person name="Wang Y."/>
            <person name="Ahrendt S."/>
            <person name="Andreopoulos W."/>
            <person name="Barry K."/>
            <person name="Beard J."/>
            <person name="Benny G.L."/>
            <person name="Blankenship S."/>
            <person name="Bonito G."/>
            <person name="Cuomo C."/>
            <person name="Desiro A."/>
            <person name="Gervers K.A."/>
            <person name="Hundley H."/>
            <person name="Kuo A."/>
            <person name="LaButti K."/>
            <person name="Lang B.F."/>
            <person name="Lipzen A."/>
            <person name="O'Donnell K."/>
            <person name="Pangilinan J."/>
            <person name="Reynolds N."/>
            <person name="Sandor L."/>
            <person name="Smith M.W."/>
            <person name="Tsang A."/>
            <person name="Grigoriev I.V."/>
            <person name="Stajich J.E."/>
            <person name="Spatafora J.W."/>
        </authorList>
    </citation>
    <scope>NUCLEOTIDE SEQUENCE</scope>
    <source>
        <strain evidence="2">RSA 2281</strain>
    </source>
</reference>
<keyword evidence="1" id="KW-1133">Transmembrane helix</keyword>
<evidence type="ECO:0000313" key="2">
    <source>
        <dbReference type="EMBL" id="KAI9252437.1"/>
    </source>
</evidence>
<keyword evidence="1" id="KW-0472">Membrane</keyword>
<feature type="non-terminal residue" evidence="2">
    <location>
        <position position="120"/>
    </location>
</feature>
<accession>A0AAD5PAL4</accession>
<feature type="transmembrane region" description="Helical" evidence="1">
    <location>
        <begin position="81"/>
        <end position="101"/>
    </location>
</feature>
<protein>
    <submittedName>
        <fullName evidence="2">Uncharacterized protein</fullName>
    </submittedName>
</protein>
<keyword evidence="1" id="KW-0812">Transmembrane</keyword>
<dbReference type="Proteomes" id="UP001209540">
    <property type="component" value="Unassembled WGS sequence"/>
</dbReference>
<dbReference type="AlphaFoldDB" id="A0AAD5PAL4"/>
<feature type="transmembrane region" description="Helical" evidence="1">
    <location>
        <begin position="51"/>
        <end position="69"/>
    </location>
</feature>
<evidence type="ECO:0000313" key="3">
    <source>
        <dbReference type="Proteomes" id="UP001209540"/>
    </source>
</evidence>
<evidence type="ECO:0000256" key="1">
    <source>
        <dbReference type="SAM" id="Phobius"/>
    </source>
</evidence>
<gene>
    <name evidence="2" type="ORF">BDA99DRAFT_541155</name>
</gene>
<name>A0AAD5PAL4_9FUNG</name>
<reference evidence="2" key="1">
    <citation type="journal article" date="2022" name="IScience">
        <title>Evolution of zygomycete secretomes and the origins of terrestrial fungal ecologies.</title>
        <authorList>
            <person name="Chang Y."/>
            <person name="Wang Y."/>
            <person name="Mondo S."/>
            <person name="Ahrendt S."/>
            <person name="Andreopoulos W."/>
            <person name="Barry K."/>
            <person name="Beard J."/>
            <person name="Benny G.L."/>
            <person name="Blankenship S."/>
            <person name="Bonito G."/>
            <person name="Cuomo C."/>
            <person name="Desiro A."/>
            <person name="Gervers K.A."/>
            <person name="Hundley H."/>
            <person name="Kuo A."/>
            <person name="LaButti K."/>
            <person name="Lang B.F."/>
            <person name="Lipzen A."/>
            <person name="O'Donnell K."/>
            <person name="Pangilinan J."/>
            <person name="Reynolds N."/>
            <person name="Sandor L."/>
            <person name="Smith M.E."/>
            <person name="Tsang A."/>
            <person name="Grigoriev I.V."/>
            <person name="Stajich J.E."/>
            <person name="Spatafora J.W."/>
        </authorList>
    </citation>
    <scope>NUCLEOTIDE SEQUENCE</scope>
    <source>
        <strain evidence="2">RSA 2281</strain>
    </source>
</reference>
<sequence length="120" mass="13990">RFYNLDGNKNKQSVLIHQLYGIDVLLKRSICEILSMMGTVPIILRLSMTQGVYESLILIILFACLIRYICSDVPGHGVNLILYPCFYLILFWMWHRLYLFILSDLMDTTISLIQKTKSLK</sequence>
<comment type="caution">
    <text evidence="2">The sequence shown here is derived from an EMBL/GenBank/DDBJ whole genome shotgun (WGS) entry which is preliminary data.</text>
</comment>
<keyword evidence="3" id="KW-1185">Reference proteome</keyword>
<dbReference type="EMBL" id="JAIXMP010000028">
    <property type="protein sequence ID" value="KAI9252437.1"/>
    <property type="molecule type" value="Genomic_DNA"/>
</dbReference>